<dbReference type="GO" id="GO:0046872">
    <property type="term" value="F:metal ion binding"/>
    <property type="evidence" value="ECO:0007669"/>
    <property type="project" value="UniProtKB-KW"/>
</dbReference>
<dbReference type="SUPFAM" id="SSF48537">
    <property type="entry name" value="Phospholipase C/P1 nuclease"/>
    <property type="match status" value="1"/>
</dbReference>
<dbReference type="Gene3D" id="1.10.575.10">
    <property type="entry name" value="P1 Nuclease"/>
    <property type="match status" value="1"/>
</dbReference>
<evidence type="ECO:0000256" key="5">
    <source>
        <dbReference type="ARBA" id="ARBA00022801"/>
    </source>
</evidence>
<dbReference type="GO" id="GO:0004519">
    <property type="term" value="F:endonuclease activity"/>
    <property type="evidence" value="ECO:0007669"/>
    <property type="project" value="UniProtKB-KW"/>
</dbReference>
<dbReference type="EMBL" id="CAADRA010000390">
    <property type="protein sequence ID" value="VFT79984.1"/>
    <property type="molecule type" value="Genomic_DNA"/>
</dbReference>
<dbReference type="CDD" id="cd11010">
    <property type="entry name" value="S1-P1_nuclease"/>
    <property type="match status" value="1"/>
</dbReference>
<dbReference type="Pfam" id="PF02265">
    <property type="entry name" value="S1-P1_nuclease"/>
    <property type="match status" value="1"/>
</dbReference>
<gene>
    <name evidence="11" type="primary">Aste57867_2794</name>
    <name evidence="10" type="ORF">As57867_002787</name>
    <name evidence="11" type="ORF">ASTE57867_2794</name>
</gene>
<proteinExistence type="inferred from homology"/>
<evidence type="ECO:0000256" key="3">
    <source>
        <dbReference type="ARBA" id="ARBA00022723"/>
    </source>
</evidence>
<evidence type="ECO:0000256" key="2">
    <source>
        <dbReference type="ARBA" id="ARBA00022722"/>
    </source>
</evidence>
<dbReference type="PANTHER" id="PTHR33146:SF10">
    <property type="entry name" value="STRAND-SPECIFIC NUCLEASE, PUTATIVE-RELATED"/>
    <property type="match status" value="1"/>
</dbReference>
<dbReference type="GO" id="GO:0016788">
    <property type="term" value="F:hydrolase activity, acting on ester bonds"/>
    <property type="evidence" value="ECO:0007669"/>
    <property type="project" value="InterPro"/>
</dbReference>
<reference evidence="11 12" key="1">
    <citation type="submission" date="2019-03" db="EMBL/GenBank/DDBJ databases">
        <authorList>
            <person name="Gaulin E."/>
            <person name="Dumas B."/>
        </authorList>
    </citation>
    <scope>NUCLEOTIDE SEQUENCE [LARGE SCALE GENOMIC DNA]</scope>
    <source>
        <strain evidence="11">CBS 568.67</strain>
    </source>
</reference>
<evidence type="ECO:0000256" key="6">
    <source>
        <dbReference type="ARBA" id="ARBA00023157"/>
    </source>
</evidence>
<evidence type="ECO:0000256" key="1">
    <source>
        <dbReference type="ARBA" id="ARBA00009547"/>
    </source>
</evidence>
<comment type="similarity">
    <text evidence="1">Belongs to the nuclease type I family.</text>
</comment>
<dbReference type="GO" id="GO:0006308">
    <property type="term" value="P:DNA catabolic process"/>
    <property type="evidence" value="ECO:0007669"/>
    <property type="project" value="InterPro"/>
</dbReference>
<keyword evidence="6" id="KW-1015">Disulfide bond</keyword>
<keyword evidence="5" id="KW-0378">Hydrolase</keyword>
<keyword evidence="9" id="KW-0732">Signal</keyword>
<dbReference type="InterPro" id="IPR003154">
    <property type="entry name" value="S1/P1nuclease"/>
</dbReference>
<feature type="compositionally biased region" description="Polar residues" evidence="8">
    <location>
        <begin position="113"/>
        <end position="134"/>
    </location>
</feature>
<reference evidence="10" key="2">
    <citation type="submission" date="2019-06" db="EMBL/GenBank/DDBJ databases">
        <title>Genomics analysis of Aphanomyces spp. identifies a new class of oomycete effector associated with host adaptation.</title>
        <authorList>
            <person name="Gaulin E."/>
        </authorList>
    </citation>
    <scope>NUCLEOTIDE SEQUENCE</scope>
    <source>
        <strain evidence="10">CBS 578.67</strain>
    </source>
</reference>
<name>A0A485KCK9_9STRA</name>
<evidence type="ECO:0000256" key="7">
    <source>
        <dbReference type="ARBA" id="ARBA00023180"/>
    </source>
</evidence>
<evidence type="ECO:0000256" key="4">
    <source>
        <dbReference type="ARBA" id="ARBA00022759"/>
    </source>
</evidence>
<dbReference type="AlphaFoldDB" id="A0A485KCK9"/>
<feature type="chain" id="PRO_5036115987" evidence="9">
    <location>
        <begin position="25"/>
        <end position="359"/>
    </location>
</feature>
<keyword evidence="4" id="KW-0255">Endonuclease</keyword>
<sequence length="359" mass="38795">MPVCRPSPWLTPLLLCGCLSPIMAWWDSGHMLVGQIASQCMNASDVETLHLVLRQWDTDFPNTGDITTAAIWADLIKCNSVVSTFCPSALTPSWELYNSWHFADKPVPFPHTTSESTLLGNKKATPTSASSPSLGGSADQVLTGIVQTLRTTHSPWTANQALRLFIHIFGDIHNPLHAATAYSATYLPHGDAGGTQLGLHPPCAAPNLHALWDSIGGVYTADWSPAMDADSATRRAINANATHLLLTYARLADPLTFGEWQDVPYDGFERAMVDRLVAATLAESHDVAGRVAYADLTGFACDERACHVDCPDDAYVQRVVKTAEARVVLGGRRLAVVLTQFAKQVRALGLVVDGRDGRP</sequence>
<dbReference type="Proteomes" id="UP000332933">
    <property type="component" value="Unassembled WGS sequence"/>
</dbReference>
<dbReference type="OrthoDB" id="441446at2759"/>
<dbReference type="GO" id="GO:0003676">
    <property type="term" value="F:nucleic acid binding"/>
    <property type="evidence" value="ECO:0007669"/>
    <property type="project" value="InterPro"/>
</dbReference>
<keyword evidence="3" id="KW-0479">Metal-binding</keyword>
<evidence type="ECO:0000313" key="12">
    <source>
        <dbReference type="Proteomes" id="UP000332933"/>
    </source>
</evidence>
<organism evidence="11 12">
    <name type="scientific">Aphanomyces stellatus</name>
    <dbReference type="NCBI Taxonomy" id="120398"/>
    <lineage>
        <taxon>Eukaryota</taxon>
        <taxon>Sar</taxon>
        <taxon>Stramenopiles</taxon>
        <taxon>Oomycota</taxon>
        <taxon>Saprolegniomycetes</taxon>
        <taxon>Saprolegniales</taxon>
        <taxon>Verrucalvaceae</taxon>
        <taxon>Aphanomyces</taxon>
    </lineage>
</organism>
<dbReference type="PROSITE" id="PS51257">
    <property type="entry name" value="PROKAR_LIPOPROTEIN"/>
    <property type="match status" value="1"/>
</dbReference>
<protein>
    <submittedName>
        <fullName evidence="11">Aste57867_2794 protein</fullName>
    </submittedName>
</protein>
<dbReference type="PANTHER" id="PTHR33146">
    <property type="entry name" value="ENDONUCLEASE 4"/>
    <property type="match status" value="1"/>
</dbReference>
<accession>A0A485KCK9</accession>
<feature type="region of interest" description="Disordered" evidence="8">
    <location>
        <begin position="113"/>
        <end position="136"/>
    </location>
</feature>
<keyword evidence="12" id="KW-1185">Reference proteome</keyword>
<evidence type="ECO:0000313" key="10">
    <source>
        <dbReference type="EMBL" id="KAF0716546.1"/>
    </source>
</evidence>
<dbReference type="EMBL" id="VJMH01000390">
    <property type="protein sequence ID" value="KAF0716546.1"/>
    <property type="molecule type" value="Genomic_DNA"/>
</dbReference>
<feature type="signal peptide" evidence="9">
    <location>
        <begin position="1"/>
        <end position="24"/>
    </location>
</feature>
<evidence type="ECO:0000256" key="9">
    <source>
        <dbReference type="SAM" id="SignalP"/>
    </source>
</evidence>
<keyword evidence="7" id="KW-0325">Glycoprotein</keyword>
<dbReference type="InterPro" id="IPR008947">
    <property type="entry name" value="PLipase_C/P1_nuclease_dom_sf"/>
</dbReference>
<evidence type="ECO:0000313" key="11">
    <source>
        <dbReference type="EMBL" id="VFT79984.1"/>
    </source>
</evidence>
<evidence type="ECO:0000256" key="8">
    <source>
        <dbReference type="SAM" id="MobiDB-lite"/>
    </source>
</evidence>
<keyword evidence="2" id="KW-0540">Nuclease</keyword>